<dbReference type="InterPro" id="IPR013249">
    <property type="entry name" value="RNA_pol_sigma70_r4_t2"/>
</dbReference>
<dbReference type="InterPro" id="IPR013324">
    <property type="entry name" value="RNA_pol_sigma_r3/r4-like"/>
</dbReference>
<dbReference type="GO" id="GO:0003677">
    <property type="term" value="F:DNA binding"/>
    <property type="evidence" value="ECO:0007669"/>
    <property type="project" value="InterPro"/>
</dbReference>
<dbReference type="Gene3D" id="1.10.1740.10">
    <property type="match status" value="1"/>
</dbReference>
<organism evidence="7 8">
    <name type="scientific">Sphingomonas paeninsulae</name>
    <dbReference type="NCBI Taxonomy" id="2319844"/>
    <lineage>
        <taxon>Bacteria</taxon>
        <taxon>Pseudomonadati</taxon>
        <taxon>Pseudomonadota</taxon>
        <taxon>Alphaproteobacteria</taxon>
        <taxon>Sphingomonadales</taxon>
        <taxon>Sphingomonadaceae</taxon>
        <taxon>Sphingomonas</taxon>
    </lineage>
</organism>
<keyword evidence="4" id="KW-0804">Transcription</keyword>
<dbReference type="InterPro" id="IPR039425">
    <property type="entry name" value="RNA_pol_sigma-70-like"/>
</dbReference>
<dbReference type="KEGG" id="spha:D3Y57_01335"/>
<dbReference type="OrthoDB" id="7190058at2"/>
<dbReference type="NCBIfam" id="TIGR02937">
    <property type="entry name" value="sigma70-ECF"/>
    <property type="match status" value="1"/>
</dbReference>
<gene>
    <name evidence="7" type="ORF">D3Y57_01335</name>
</gene>
<evidence type="ECO:0000313" key="7">
    <source>
        <dbReference type="EMBL" id="AYJ85421.1"/>
    </source>
</evidence>
<accession>A0A494TI04</accession>
<dbReference type="InterPro" id="IPR036388">
    <property type="entry name" value="WH-like_DNA-bd_sf"/>
</dbReference>
<keyword evidence="2" id="KW-0805">Transcription regulation</keyword>
<dbReference type="PANTHER" id="PTHR43133:SF63">
    <property type="entry name" value="RNA POLYMERASE SIGMA FACTOR FECI-RELATED"/>
    <property type="match status" value="1"/>
</dbReference>
<comment type="similarity">
    <text evidence="1">Belongs to the sigma-70 factor family. ECF subfamily.</text>
</comment>
<dbReference type="Pfam" id="PF04542">
    <property type="entry name" value="Sigma70_r2"/>
    <property type="match status" value="1"/>
</dbReference>
<evidence type="ECO:0000256" key="1">
    <source>
        <dbReference type="ARBA" id="ARBA00010641"/>
    </source>
</evidence>
<reference evidence="7 8" key="1">
    <citation type="submission" date="2018-09" db="EMBL/GenBank/DDBJ databases">
        <title>Sphingomonas peninsula sp. nov., isolated from fildes peninsula, Antarctic soil.</title>
        <authorList>
            <person name="Yingchao G."/>
        </authorList>
    </citation>
    <scope>NUCLEOTIDE SEQUENCE [LARGE SCALE GENOMIC DNA]</scope>
    <source>
        <strain evidence="7 8">YZ-8</strain>
        <plasmid evidence="7 8">unnamed1</plasmid>
    </source>
</reference>
<dbReference type="InterPro" id="IPR013325">
    <property type="entry name" value="RNA_pol_sigma_r2"/>
</dbReference>
<keyword evidence="8" id="KW-1185">Reference proteome</keyword>
<keyword evidence="3" id="KW-0731">Sigma factor</keyword>
<name>A0A494TI04_SPHPE</name>
<feature type="domain" description="RNA polymerase sigma factor 70 region 4 type 2" evidence="6">
    <location>
        <begin position="93"/>
        <end position="142"/>
    </location>
</feature>
<evidence type="ECO:0000313" key="8">
    <source>
        <dbReference type="Proteomes" id="UP000276254"/>
    </source>
</evidence>
<evidence type="ECO:0000259" key="5">
    <source>
        <dbReference type="Pfam" id="PF04542"/>
    </source>
</evidence>
<geneLocation type="plasmid" evidence="7">
    <name>unnamed1</name>
</geneLocation>
<evidence type="ECO:0000256" key="3">
    <source>
        <dbReference type="ARBA" id="ARBA00023082"/>
    </source>
</evidence>
<dbReference type="Pfam" id="PF08281">
    <property type="entry name" value="Sigma70_r4_2"/>
    <property type="match status" value="1"/>
</dbReference>
<dbReference type="Proteomes" id="UP000276254">
    <property type="component" value="Plasmid unnamed1"/>
</dbReference>
<dbReference type="CDD" id="cd06171">
    <property type="entry name" value="Sigma70_r4"/>
    <property type="match status" value="1"/>
</dbReference>
<feature type="domain" description="RNA polymerase sigma-70 region 2" evidence="5">
    <location>
        <begin position="2"/>
        <end position="57"/>
    </location>
</feature>
<sequence length="168" mass="18564">MLMRLLVARLGNREDAEDAAQELWLKLIDLPPVPIAHNAAYLYRMAANLASDRRTSATSGTARDRAWLEVQPVAEELPDAERALLARERLSHIAEILNAMPERMSAAFRMFRVEGQSQKTIAEALGISVSGVEKLLQRAYRQVHDAGSAFGEESAGSHRLGVMKDIIS</sequence>
<dbReference type="GO" id="GO:0016987">
    <property type="term" value="F:sigma factor activity"/>
    <property type="evidence" value="ECO:0007669"/>
    <property type="project" value="UniProtKB-KW"/>
</dbReference>
<dbReference type="EMBL" id="CP032828">
    <property type="protein sequence ID" value="AYJ85421.1"/>
    <property type="molecule type" value="Genomic_DNA"/>
</dbReference>
<evidence type="ECO:0000259" key="6">
    <source>
        <dbReference type="Pfam" id="PF08281"/>
    </source>
</evidence>
<dbReference type="InterPro" id="IPR014284">
    <property type="entry name" value="RNA_pol_sigma-70_dom"/>
</dbReference>
<dbReference type="AlphaFoldDB" id="A0A494TI04"/>
<evidence type="ECO:0000256" key="4">
    <source>
        <dbReference type="ARBA" id="ARBA00023163"/>
    </source>
</evidence>
<dbReference type="SUPFAM" id="SSF88659">
    <property type="entry name" value="Sigma3 and sigma4 domains of RNA polymerase sigma factors"/>
    <property type="match status" value="1"/>
</dbReference>
<proteinExistence type="inferred from homology"/>
<dbReference type="PANTHER" id="PTHR43133">
    <property type="entry name" value="RNA POLYMERASE ECF-TYPE SIGMA FACTO"/>
    <property type="match status" value="1"/>
</dbReference>
<dbReference type="Gene3D" id="1.10.10.10">
    <property type="entry name" value="Winged helix-like DNA-binding domain superfamily/Winged helix DNA-binding domain"/>
    <property type="match status" value="1"/>
</dbReference>
<evidence type="ECO:0000256" key="2">
    <source>
        <dbReference type="ARBA" id="ARBA00023015"/>
    </source>
</evidence>
<keyword evidence="7" id="KW-0614">Plasmid</keyword>
<protein>
    <submittedName>
        <fullName evidence="7">Sigma-70 family RNA polymerase sigma factor</fullName>
    </submittedName>
</protein>
<dbReference type="SUPFAM" id="SSF88946">
    <property type="entry name" value="Sigma2 domain of RNA polymerase sigma factors"/>
    <property type="match status" value="1"/>
</dbReference>
<dbReference type="GO" id="GO:0006352">
    <property type="term" value="P:DNA-templated transcription initiation"/>
    <property type="evidence" value="ECO:0007669"/>
    <property type="project" value="InterPro"/>
</dbReference>
<dbReference type="InterPro" id="IPR007627">
    <property type="entry name" value="RNA_pol_sigma70_r2"/>
</dbReference>